<gene>
    <name evidence="2" type="ORF">TbgDal_XI15930</name>
</gene>
<dbReference type="GeneID" id="23866790"/>
<keyword evidence="1" id="KW-1133">Transmembrane helix</keyword>
<sequence>MNVFTLNSNIYCTFSFFVCPFFSLSPSSPLPFLKFIFPRALIWQILPLPSPLQLPPLPFCIICSHFFFPLFSIFRVFAFPFVITLLFFFYFFPLILNIISYAHNHFFVLLLFFFVPPFPLLSRLNMHLLRVPVMYLLFVLR</sequence>
<dbReference type="EMBL" id="FN554974">
    <property type="protein sequence ID" value="CBH18474.1"/>
    <property type="molecule type" value="Genomic_DNA"/>
</dbReference>
<keyword evidence="1" id="KW-0812">Transmembrane</keyword>
<dbReference type="AlphaFoldDB" id="D0A9X3"/>
<dbReference type="Proteomes" id="UP000002316">
    <property type="component" value="Chromosome 11"/>
</dbReference>
<name>D0A9X3_TRYB9</name>
<evidence type="ECO:0000313" key="2">
    <source>
        <dbReference type="EMBL" id="CBH18474.1"/>
    </source>
</evidence>
<organism evidence="2 3">
    <name type="scientific">Trypanosoma brucei gambiense (strain MHOM/CI/86/DAL972)</name>
    <dbReference type="NCBI Taxonomy" id="679716"/>
    <lineage>
        <taxon>Eukaryota</taxon>
        <taxon>Discoba</taxon>
        <taxon>Euglenozoa</taxon>
        <taxon>Kinetoplastea</taxon>
        <taxon>Metakinetoplastina</taxon>
        <taxon>Trypanosomatida</taxon>
        <taxon>Trypanosomatidae</taxon>
        <taxon>Trypanosoma</taxon>
    </lineage>
</organism>
<proteinExistence type="predicted"/>
<dbReference type="KEGG" id="tbg:TbgDal_XI15930"/>
<feature type="transmembrane region" description="Helical" evidence="1">
    <location>
        <begin position="105"/>
        <end position="124"/>
    </location>
</feature>
<dbReference type="RefSeq" id="XP_011780738.1">
    <property type="nucleotide sequence ID" value="XM_011782436.1"/>
</dbReference>
<evidence type="ECO:0000256" key="1">
    <source>
        <dbReference type="SAM" id="Phobius"/>
    </source>
</evidence>
<protein>
    <submittedName>
        <fullName evidence="2">Uncharacterized protein</fullName>
    </submittedName>
</protein>
<reference evidence="3" key="1">
    <citation type="journal article" date="2010" name="PLoS Negl. Trop. Dis.">
        <title>The genome sequence of Trypanosoma brucei gambiense, causative agent of chronic human african trypanosomiasis.</title>
        <authorList>
            <person name="Jackson A.P."/>
            <person name="Sanders M."/>
            <person name="Berry A."/>
            <person name="McQuillan J."/>
            <person name="Aslett M.A."/>
            <person name="Quail M.A."/>
            <person name="Chukualim B."/>
            <person name="Capewell P."/>
            <person name="MacLeod A."/>
            <person name="Melville S.E."/>
            <person name="Gibson W."/>
            <person name="Barry J.D."/>
            <person name="Berriman M."/>
            <person name="Hertz-Fowler C."/>
        </authorList>
    </citation>
    <scope>NUCLEOTIDE SEQUENCE [LARGE SCALE GENOMIC DNA]</scope>
    <source>
        <strain evidence="3">MHOM/CI/86/DAL972</strain>
    </source>
</reference>
<feature type="transmembrane region" description="Helical" evidence="1">
    <location>
        <begin position="78"/>
        <end position="99"/>
    </location>
</feature>
<accession>D0A9X3</accession>
<evidence type="ECO:0000313" key="3">
    <source>
        <dbReference type="Proteomes" id="UP000002316"/>
    </source>
</evidence>
<keyword evidence="1" id="KW-0472">Membrane</keyword>